<comment type="caution">
    <text evidence="9">The sequence shown here is derived from an EMBL/GenBank/DDBJ whole genome shotgun (WGS) entry which is preliminary data.</text>
</comment>
<evidence type="ECO:0000256" key="3">
    <source>
        <dbReference type="ARBA" id="ARBA00022448"/>
    </source>
</evidence>
<organism evidence="9 10">
    <name type="scientific">Rhodococcus rhodochrous KG-21</name>
    <dbReference type="NCBI Taxonomy" id="1441923"/>
    <lineage>
        <taxon>Bacteria</taxon>
        <taxon>Bacillati</taxon>
        <taxon>Actinomycetota</taxon>
        <taxon>Actinomycetes</taxon>
        <taxon>Mycobacteriales</taxon>
        <taxon>Nocardiaceae</taxon>
        <taxon>Rhodococcus</taxon>
    </lineage>
</organism>
<comment type="similarity">
    <text evidence="2 8">Belongs to the 4-toluene sulfonate uptake permease (TSUP) (TC 2.A.102) family.</text>
</comment>
<dbReference type="EMBL" id="AZYO01000160">
    <property type="protein sequence ID" value="KOS53129.1"/>
    <property type="molecule type" value="Genomic_DNA"/>
</dbReference>
<feature type="transmembrane region" description="Helical" evidence="8">
    <location>
        <begin position="101"/>
        <end position="118"/>
    </location>
</feature>
<name>A0A0M8PIY2_RHORH</name>
<keyword evidence="6 8" id="KW-1133">Transmembrane helix</keyword>
<keyword evidence="5 8" id="KW-0812">Transmembrane</keyword>
<evidence type="ECO:0000256" key="5">
    <source>
        <dbReference type="ARBA" id="ARBA00022692"/>
    </source>
</evidence>
<dbReference type="PANTHER" id="PTHR30269">
    <property type="entry name" value="TRANSMEMBRANE PROTEIN YFCA"/>
    <property type="match status" value="1"/>
</dbReference>
<dbReference type="InterPro" id="IPR002781">
    <property type="entry name" value="TM_pro_TauE-like"/>
</dbReference>
<proteinExistence type="inferred from homology"/>
<feature type="transmembrane region" description="Helical" evidence="8">
    <location>
        <begin position="6"/>
        <end position="31"/>
    </location>
</feature>
<accession>A0A0M8PIY2</accession>
<dbReference type="Proteomes" id="UP000037712">
    <property type="component" value="Unassembled WGS sequence"/>
</dbReference>
<evidence type="ECO:0000256" key="8">
    <source>
        <dbReference type="RuleBase" id="RU363041"/>
    </source>
</evidence>
<evidence type="ECO:0000256" key="6">
    <source>
        <dbReference type="ARBA" id="ARBA00022989"/>
    </source>
</evidence>
<protein>
    <recommendedName>
        <fullName evidence="8">Probable membrane transporter protein</fullName>
    </recommendedName>
</protein>
<dbReference type="GO" id="GO:0005886">
    <property type="term" value="C:plasma membrane"/>
    <property type="evidence" value="ECO:0007669"/>
    <property type="project" value="UniProtKB-SubCell"/>
</dbReference>
<feature type="transmembrane region" description="Helical" evidence="8">
    <location>
        <begin position="75"/>
        <end position="94"/>
    </location>
</feature>
<keyword evidence="4 8" id="KW-1003">Cell membrane</keyword>
<reference evidence="10" key="2">
    <citation type="submission" date="2015-01" db="EMBL/GenBank/DDBJ databases">
        <title>Draft genome sequence of potential hydrocarbon metabolising strain of Rhodococcus rhodochrous.</title>
        <authorList>
            <person name="Aggarwal R.K."/>
            <person name="Dawar C."/>
        </authorList>
    </citation>
    <scope>NUCLEOTIDE SEQUENCE [LARGE SCALE GENOMIC DNA]</scope>
    <source>
        <strain evidence="10">KG-21</strain>
    </source>
</reference>
<keyword evidence="7 8" id="KW-0472">Membrane</keyword>
<dbReference type="PATRIC" id="fig|1441923.3.peg.5945"/>
<evidence type="ECO:0000256" key="7">
    <source>
        <dbReference type="ARBA" id="ARBA00023136"/>
    </source>
</evidence>
<dbReference type="AlphaFoldDB" id="A0A0M8PIY2"/>
<dbReference type="InterPro" id="IPR052017">
    <property type="entry name" value="TSUP"/>
</dbReference>
<gene>
    <name evidence="9" type="ORF">Z051_27250</name>
</gene>
<feature type="transmembrane region" description="Helical" evidence="8">
    <location>
        <begin position="233"/>
        <end position="251"/>
    </location>
</feature>
<feature type="transmembrane region" description="Helical" evidence="8">
    <location>
        <begin position="202"/>
        <end position="221"/>
    </location>
</feature>
<evidence type="ECO:0000313" key="10">
    <source>
        <dbReference type="Proteomes" id="UP000037712"/>
    </source>
</evidence>
<dbReference type="Pfam" id="PF01925">
    <property type="entry name" value="TauE"/>
    <property type="match status" value="1"/>
</dbReference>
<reference evidence="9 10" key="1">
    <citation type="journal article" date="2015" name="Genome Announc.">
        <title>Draft Genome Sequence of Rhodococcus rhodochrous Strain KG-21, a Soil Isolate from Oil Fields of Krishna-Godavari Basin, India.</title>
        <authorList>
            <person name="Dawar C."/>
            <person name="Aggarwal R.K."/>
        </authorList>
    </citation>
    <scope>NUCLEOTIDE SEQUENCE [LARGE SCALE GENOMIC DNA]</scope>
    <source>
        <strain evidence="9 10">KG-21</strain>
    </source>
</reference>
<feature type="transmembrane region" description="Helical" evidence="8">
    <location>
        <begin position="138"/>
        <end position="155"/>
    </location>
</feature>
<evidence type="ECO:0000313" key="9">
    <source>
        <dbReference type="EMBL" id="KOS53129.1"/>
    </source>
</evidence>
<evidence type="ECO:0000256" key="2">
    <source>
        <dbReference type="ARBA" id="ARBA00009142"/>
    </source>
</evidence>
<evidence type="ECO:0000256" key="1">
    <source>
        <dbReference type="ARBA" id="ARBA00004651"/>
    </source>
</evidence>
<feature type="transmembrane region" description="Helical" evidence="8">
    <location>
        <begin position="52"/>
        <end position="69"/>
    </location>
</feature>
<dbReference type="PANTHER" id="PTHR30269:SF0">
    <property type="entry name" value="MEMBRANE TRANSPORTER PROTEIN YFCA-RELATED"/>
    <property type="match status" value="1"/>
</dbReference>
<comment type="subcellular location">
    <subcellularLocation>
        <location evidence="1 8">Cell membrane</location>
        <topology evidence="1 8">Multi-pass membrane protein</topology>
    </subcellularLocation>
</comment>
<sequence>MGAGDWAVLMAAATAAGWVDAVVGGGGLILLPALFVVAPQLTPAAALATNKLTAICGTGAAVVTFARRIRLQWPVLAPAAVLAAVAAAAGAATVSRIDKDLFVPMVMVVLVAVAVFVTLRPQVGTTLVHEPPTARRTVLVVLTAAAVIGFYDGLLGPGTGTFLIITFATLLGTEFVRSAAMAKVINLGSNFGALVYFAAAGYVWWSLGLALAVCNIAGAVAGSRTALRRGAGFVRAVLLVVVLVMVVRLGWQQFG</sequence>
<keyword evidence="3" id="KW-0813">Transport</keyword>
<evidence type="ECO:0000256" key="4">
    <source>
        <dbReference type="ARBA" id="ARBA00022475"/>
    </source>
</evidence>
<dbReference type="RefSeq" id="WP_054375322.1">
    <property type="nucleotide sequence ID" value="NZ_AZYO01000160.1"/>
</dbReference>